<evidence type="ECO:0000313" key="3">
    <source>
        <dbReference type="EMBL" id="QKU34474.1"/>
    </source>
</evidence>
<organism evidence="3">
    <name type="scientific">Tupanvirus deep ocean</name>
    <dbReference type="NCBI Taxonomy" id="2126984"/>
    <lineage>
        <taxon>Viruses</taxon>
        <taxon>Varidnaviria</taxon>
        <taxon>Bamfordvirae</taxon>
        <taxon>Nucleocytoviricota</taxon>
        <taxon>Megaviricetes</taxon>
        <taxon>Imitervirales</taxon>
        <taxon>Mimiviridae</taxon>
        <taxon>Megamimivirinae</taxon>
        <taxon>Tupanvirus</taxon>
        <taxon>Tupanvirus altamarinense</taxon>
    </lineage>
</organism>
<dbReference type="GeneID" id="80517798"/>
<dbReference type="Pfam" id="PF18898">
    <property type="entry name" value="DUF5654"/>
    <property type="match status" value="1"/>
</dbReference>
<name>A0A6N1NH05_9VIRU</name>
<protein>
    <submittedName>
        <fullName evidence="3">Uncharacterized protein</fullName>
    </submittedName>
</protein>
<dbReference type="RefSeq" id="YP_010781107.1">
    <property type="nucleotide sequence ID" value="NC_075038.1"/>
</dbReference>
<keyword evidence="2" id="KW-0812">Transmembrane</keyword>
<evidence type="ECO:0000256" key="1">
    <source>
        <dbReference type="SAM" id="MobiDB-lite"/>
    </source>
</evidence>
<dbReference type="InterPro" id="IPR043713">
    <property type="entry name" value="DUF5654"/>
</dbReference>
<accession>A0A6N1NH05</accession>
<feature type="region of interest" description="Disordered" evidence="1">
    <location>
        <begin position="77"/>
        <end position="107"/>
    </location>
</feature>
<sequence length="107" mass="12054">MGNNVSFKKEFGLIIVGAVIFTASFLWKDLLSDVREIYFPKEYGIFGRLIFTIIITMLLVIFAIHLRNILGITQSNQDSSDTTIRFDDDPLGNPESVDIDFDFSGGQ</sequence>
<dbReference type="KEGG" id="vg:80517798"/>
<keyword evidence="2" id="KW-0472">Membrane</keyword>
<evidence type="ECO:0000256" key="2">
    <source>
        <dbReference type="SAM" id="Phobius"/>
    </source>
</evidence>
<feature type="transmembrane region" description="Helical" evidence="2">
    <location>
        <begin position="43"/>
        <end position="64"/>
    </location>
</feature>
<reference evidence="3" key="2">
    <citation type="journal article" date="2018" name="Nat. Commun.">
        <title>Tailed giant Tupanvirus possesses the most complete translational apparatus of the known virosphere.</title>
        <authorList>
            <person name="Abrahao J."/>
            <person name="Silva L."/>
            <person name="Silva L.S."/>
            <person name="Khalil J.Y.B."/>
            <person name="Rodrigues R."/>
            <person name="Arantes T."/>
            <person name="Assis F."/>
            <person name="Boratto P."/>
            <person name="Andrade M."/>
            <person name="Kroon E.G."/>
            <person name="Ribeiro B."/>
            <person name="Bergier I."/>
            <person name="Seligmann H."/>
            <person name="Ghigo E."/>
            <person name="Colson P."/>
            <person name="Levasseur A."/>
            <person name="Kroemer G."/>
            <person name="Raoult D."/>
            <person name="La Scola B."/>
        </authorList>
    </citation>
    <scope>NUCLEOTIDE SEQUENCE [LARGE SCALE GENOMIC DNA]</scope>
    <source>
        <strain evidence="3">Deep ocean</strain>
    </source>
</reference>
<reference evidence="3" key="1">
    <citation type="submission" date="2017-06" db="EMBL/GenBank/DDBJ databases">
        <authorList>
            <person name="Assis F.L."/>
            <person name="Abrahao J.S."/>
            <person name="Silva L."/>
            <person name="Khalil J.B."/>
            <person name="Rodrigues R."/>
            <person name="Silva L.S."/>
            <person name="Boratto P."/>
            <person name="Andrade M."/>
            <person name="Kroon E.G."/>
            <person name="Ribeiro B."/>
            <person name="Bergier I."/>
            <person name="Seligmann H."/>
            <person name="Ghigo E."/>
            <person name="Colson P."/>
            <person name="Levasseur A."/>
            <person name="Raoult D."/>
            <person name="Scola B.L."/>
        </authorList>
    </citation>
    <scope>NUCLEOTIDE SEQUENCE</scope>
    <source>
        <strain evidence="3">Deep ocean</strain>
    </source>
</reference>
<keyword evidence="2" id="KW-1133">Transmembrane helix</keyword>
<proteinExistence type="predicted"/>
<dbReference type="EMBL" id="MF405918">
    <property type="protein sequence ID" value="QKU34474.1"/>
    <property type="molecule type" value="Genomic_DNA"/>
</dbReference>
<feature type="transmembrane region" description="Helical" evidence="2">
    <location>
        <begin position="12"/>
        <end position="31"/>
    </location>
</feature>